<reference evidence="1" key="3">
    <citation type="submission" date="2015-02" db="UniProtKB">
        <authorList>
            <consortium name="EnsemblProtists"/>
        </authorList>
    </citation>
    <scope>IDENTIFICATION</scope>
    <source>
        <strain evidence="1">DAOM BR144</strain>
    </source>
</reference>
<organism evidence="1 2">
    <name type="scientific">Globisporangium ultimum (strain ATCC 200006 / CBS 805.95 / DAOM BR144)</name>
    <name type="common">Pythium ultimum</name>
    <dbReference type="NCBI Taxonomy" id="431595"/>
    <lineage>
        <taxon>Eukaryota</taxon>
        <taxon>Sar</taxon>
        <taxon>Stramenopiles</taxon>
        <taxon>Oomycota</taxon>
        <taxon>Peronosporomycetes</taxon>
        <taxon>Pythiales</taxon>
        <taxon>Pythiaceae</taxon>
        <taxon>Globisporangium</taxon>
    </lineage>
</organism>
<dbReference type="OMA" id="PWAESAD"/>
<dbReference type="Proteomes" id="UP000019132">
    <property type="component" value="Unassembled WGS sequence"/>
</dbReference>
<reference evidence="2" key="2">
    <citation type="submission" date="2010-04" db="EMBL/GenBank/DDBJ databases">
        <authorList>
            <person name="Buell R."/>
            <person name="Hamilton J."/>
            <person name="Hostetler J."/>
        </authorList>
    </citation>
    <scope>NUCLEOTIDE SEQUENCE [LARGE SCALE GENOMIC DNA]</scope>
    <source>
        <strain evidence="2">DAOM:BR144</strain>
    </source>
</reference>
<dbReference type="EnsemblProtists" id="PYU1_T006422">
    <property type="protein sequence ID" value="PYU1_T006422"/>
    <property type="gene ID" value="PYU1_G006410"/>
</dbReference>
<keyword evidence="2" id="KW-1185">Reference proteome</keyword>
<proteinExistence type="predicted"/>
<reference evidence="2" key="1">
    <citation type="journal article" date="2010" name="Genome Biol.">
        <title>Genome sequence of the necrotrophic plant pathogen Pythium ultimum reveals original pathogenicity mechanisms and effector repertoire.</title>
        <authorList>
            <person name="Levesque C.A."/>
            <person name="Brouwer H."/>
            <person name="Cano L."/>
            <person name="Hamilton J.P."/>
            <person name="Holt C."/>
            <person name="Huitema E."/>
            <person name="Raffaele S."/>
            <person name="Robideau G.P."/>
            <person name="Thines M."/>
            <person name="Win J."/>
            <person name="Zerillo M.M."/>
            <person name="Beakes G.W."/>
            <person name="Boore J.L."/>
            <person name="Busam D."/>
            <person name="Dumas B."/>
            <person name="Ferriera S."/>
            <person name="Fuerstenberg S.I."/>
            <person name="Gachon C.M."/>
            <person name="Gaulin E."/>
            <person name="Govers F."/>
            <person name="Grenville-Briggs L."/>
            <person name="Horner N."/>
            <person name="Hostetler J."/>
            <person name="Jiang R.H."/>
            <person name="Johnson J."/>
            <person name="Krajaejun T."/>
            <person name="Lin H."/>
            <person name="Meijer H.J."/>
            <person name="Moore B."/>
            <person name="Morris P."/>
            <person name="Phuntmart V."/>
            <person name="Puiu D."/>
            <person name="Shetty J."/>
            <person name="Stajich J.E."/>
            <person name="Tripathy S."/>
            <person name="Wawra S."/>
            <person name="van West P."/>
            <person name="Whitty B.R."/>
            <person name="Coutinho P.M."/>
            <person name="Henrissat B."/>
            <person name="Martin F."/>
            <person name="Thomas P.D."/>
            <person name="Tyler B.M."/>
            <person name="De Vries R.P."/>
            <person name="Kamoun S."/>
            <person name="Yandell M."/>
            <person name="Tisserat N."/>
            <person name="Buell C.R."/>
        </authorList>
    </citation>
    <scope>NUCLEOTIDE SEQUENCE</scope>
    <source>
        <strain evidence="2">DAOM:BR144</strain>
    </source>
</reference>
<dbReference type="VEuPathDB" id="FungiDB:PYU1_G006410"/>
<dbReference type="EMBL" id="GL376604">
    <property type="status" value="NOT_ANNOTATED_CDS"/>
    <property type="molecule type" value="Genomic_DNA"/>
</dbReference>
<dbReference type="eggNOG" id="KOG4257">
    <property type="taxonomic scope" value="Eukaryota"/>
</dbReference>
<protein>
    <submittedName>
        <fullName evidence="1">Uncharacterized protein</fullName>
    </submittedName>
</protein>
<dbReference type="AlphaFoldDB" id="K3WN80"/>
<dbReference type="InParanoid" id="K3WN80"/>
<evidence type="ECO:0000313" key="1">
    <source>
        <dbReference type="EnsemblProtists" id="PYU1_T006422"/>
    </source>
</evidence>
<name>K3WN80_GLOUD</name>
<accession>K3WN80</accession>
<dbReference type="HOGENOM" id="CLU_046069_1_0_1"/>
<sequence length="274" mass="29991">MATYAFLFATNATPGADATHLTPANRRLAPDSDFTFDGNTSDLARQLYARFRMNDTVAQVTTTKVPDKVQIRLKQAGVMDFADLPGLVQRALLWDSGFVLDPAEKIVKVQTRGGLSMADIFVTKEEFDSAGCEAKFCPNTGALGSLSYKSDKCNGTEMLSVAKCMSEDLVGGSDFEAAHSSMWSTGSNPNSSPEITIRYHAWTDHGEDFLVYAIHTAEDVVKYGNCPGKNEYGAIVIPCHKMSDTSPTILAQMKEPSTSFIKWFPTLTSKSYYQ</sequence>
<evidence type="ECO:0000313" key="2">
    <source>
        <dbReference type="Proteomes" id="UP000019132"/>
    </source>
</evidence>